<dbReference type="Proteomes" id="UP000241462">
    <property type="component" value="Unassembled WGS sequence"/>
</dbReference>
<name>A0A2T3A7I5_9PEZI</name>
<evidence type="ECO:0000313" key="2">
    <source>
        <dbReference type="EMBL" id="PSR84331.1"/>
    </source>
</evidence>
<keyword evidence="1" id="KW-0732">Signal</keyword>
<organism evidence="2 3">
    <name type="scientific">Coniella lustricola</name>
    <dbReference type="NCBI Taxonomy" id="2025994"/>
    <lineage>
        <taxon>Eukaryota</taxon>
        <taxon>Fungi</taxon>
        <taxon>Dikarya</taxon>
        <taxon>Ascomycota</taxon>
        <taxon>Pezizomycotina</taxon>
        <taxon>Sordariomycetes</taxon>
        <taxon>Sordariomycetidae</taxon>
        <taxon>Diaporthales</taxon>
        <taxon>Schizoparmaceae</taxon>
        <taxon>Coniella</taxon>
    </lineage>
</organism>
<feature type="signal peptide" evidence="1">
    <location>
        <begin position="1"/>
        <end position="23"/>
    </location>
</feature>
<feature type="chain" id="PRO_5015427027" evidence="1">
    <location>
        <begin position="24"/>
        <end position="181"/>
    </location>
</feature>
<keyword evidence="3" id="KW-1185">Reference proteome</keyword>
<dbReference type="AlphaFoldDB" id="A0A2T3A7I5"/>
<gene>
    <name evidence="2" type="ORF">BD289DRAFT_263591</name>
</gene>
<protein>
    <submittedName>
        <fullName evidence="2">Uncharacterized protein</fullName>
    </submittedName>
</protein>
<evidence type="ECO:0000313" key="3">
    <source>
        <dbReference type="Proteomes" id="UP000241462"/>
    </source>
</evidence>
<proteinExistence type="predicted"/>
<sequence length="181" mass="20615">MYMIASTLVYAMIWLLCRYHCLQLQGAHLTLNTVRSRQLDCIKGTRRFQSYCRDMSVSLYQPITSAATEELLNLLQPIRINAQQGAGSLPVRITMVSIWSIVYMEHEHSSGSAQNVHPRVRTINNRRVCMHPLAAVMDIAGCILAETRTECGPKRKQSQQHGKRHYGYGSRRGYLCQYVVA</sequence>
<evidence type="ECO:0000256" key="1">
    <source>
        <dbReference type="SAM" id="SignalP"/>
    </source>
</evidence>
<accession>A0A2T3A7I5</accession>
<dbReference type="InParanoid" id="A0A2T3A7I5"/>
<reference evidence="2 3" key="1">
    <citation type="journal article" date="2018" name="Mycol. Prog.">
        <title>Coniella lustricola, a new species from submerged detritus.</title>
        <authorList>
            <person name="Raudabaugh D.B."/>
            <person name="Iturriaga T."/>
            <person name="Carver A."/>
            <person name="Mondo S."/>
            <person name="Pangilinan J."/>
            <person name="Lipzen A."/>
            <person name="He G."/>
            <person name="Amirebrahimi M."/>
            <person name="Grigoriev I.V."/>
            <person name="Miller A.N."/>
        </authorList>
    </citation>
    <scope>NUCLEOTIDE SEQUENCE [LARGE SCALE GENOMIC DNA]</scope>
    <source>
        <strain evidence="2 3">B22-T-1</strain>
    </source>
</reference>
<dbReference type="EMBL" id="KZ678445">
    <property type="protein sequence ID" value="PSR84331.1"/>
    <property type="molecule type" value="Genomic_DNA"/>
</dbReference>